<dbReference type="InParanoid" id="A0A1E7EZL3"/>
<dbReference type="EMBL" id="KV784367">
    <property type="protein sequence ID" value="OEU11460.1"/>
    <property type="molecule type" value="Genomic_DNA"/>
</dbReference>
<feature type="region of interest" description="Disordered" evidence="1">
    <location>
        <begin position="57"/>
        <end position="80"/>
    </location>
</feature>
<sequence length="649" mass="73178">MVFFFSSIVLASMNFYLLGFSVHTDNINTNIRISLLSSSSSSSFSSSMSSVAQEKINTSTLEDSPSSPTSTKTKKQKKKKKKIIPTKLKYVDGRGIMIQDLFSATWLLNRKRFLELPIEQITSCESGAMVAYWNLYQKQFDGRGTLLPHAKMLLDWTDFNVEHLSKWWGMLQIFNSESRDEARLFPTVISRIRDYLQHRKPKSPSSLSSSSATTIENDVPLTKNTIAMVAFMPYMAKGKAKRHIDPTGDKGRTLTAYSLAATLKPLFEANIRRVVIVGLKKNDYLHTRNACEVLKSIAFNDNNDNNNNNKEDGDIIVDNQQPTVIINSSSTNAIATIGYTSSSSSPSIIIDDNKRPMMEVAHVQLTDKNWYEYTHPGSGRILENVPRGAIIGMQLALSGKMKSKNEQIKWLGERYNNNNNNNLVGSESDSNSSLSSEGESDSSSSYWKYVLLTEPDSVLNLNHDLLPLMKDALDEGISLFPHRIHPLPHETDLRNDTTLNRGLYLPNVEPFSNVTTLDPLGDDDEDDNEDEEYIACCDGGNIWPGFEGFKRNPQSKWWENGFRHLNDNSKNNNNNNSTNINITTASYNLTKIRKGHRRLLKYKWMRLKDGVGIVFGSNNNGRFCVPSKTMCTNENNNSKNNNDNHDSDK</sequence>
<protein>
    <submittedName>
        <fullName evidence="3">Uncharacterized protein</fullName>
    </submittedName>
</protein>
<evidence type="ECO:0000256" key="1">
    <source>
        <dbReference type="SAM" id="MobiDB-lite"/>
    </source>
</evidence>
<reference evidence="3 4" key="1">
    <citation type="submission" date="2016-09" db="EMBL/GenBank/DDBJ databases">
        <title>Extensive genetic diversity and differential bi-allelic expression allows diatom success in the polar Southern Ocean.</title>
        <authorList>
            <consortium name="DOE Joint Genome Institute"/>
            <person name="Mock T."/>
            <person name="Otillar R.P."/>
            <person name="Strauss J."/>
            <person name="Dupont C."/>
            <person name="Frickenhaus S."/>
            <person name="Maumus F."/>
            <person name="Mcmullan M."/>
            <person name="Sanges R."/>
            <person name="Schmutz J."/>
            <person name="Toseland A."/>
            <person name="Valas R."/>
            <person name="Veluchamy A."/>
            <person name="Ward B.J."/>
            <person name="Allen A."/>
            <person name="Barry K."/>
            <person name="Falciatore A."/>
            <person name="Ferrante M."/>
            <person name="Fortunato A.E."/>
            <person name="Gloeckner G."/>
            <person name="Gruber A."/>
            <person name="Hipkin R."/>
            <person name="Janech M."/>
            <person name="Kroth P."/>
            <person name="Leese F."/>
            <person name="Lindquist E."/>
            <person name="Lyon B.R."/>
            <person name="Martin J."/>
            <person name="Mayer C."/>
            <person name="Parker M."/>
            <person name="Quesneville H."/>
            <person name="Raymond J."/>
            <person name="Uhlig C."/>
            <person name="Valentin K.U."/>
            <person name="Worden A.Z."/>
            <person name="Armbrust E.V."/>
            <person name="Bowler C."/>
            <person name="Green B."/>
            <person name="Moulton V."/>
            <person name="Van Oosterhout C."/>
            <person name="Grigoriev I."/>
        </authorList>
    </citation>
    <scope>NUCLEOTIDE SEQUENCE [LARGE SCALE GENOMIC DNA]</scope>
    <source>
        <strain evidence="3 4">CCMP1102</strain>
    </source>
</reference>
<accession>A0A1E7EZL3</accession>
<organism evidence="3 4">
    <name type="scientific">Fragilariopsis cylindrus CCMP1102</name>
    <dbReference type="NCBI Taxonomy" id="635003"/>
    <lineage>
        <taxon>Eukaryota</taxon>
        <taxon>Sar</taxon>
        <taxon>Stramenopiles</taxon>
        <taxon>Ochrophyta</taxon>
        <taxon>Bacillariophyta</taxon>
        <taxon>Bacillariophyceae</taxon>
        <taxon>Bacillariophycidae</taxon>
        <taxon>Bacillariales</taxon>
        <taxon>Bacillariaceae</taxon>
        <taxon>Fragilariopsis</taxon>
    </lineage>
</organism>
<keyword evidence="4" id="KW-1185">Reference proteome</keyword>
<dbReference type="KEGG" id="fcy:FRACYDRAFT_245233"/>
<dbReference type="PANTHER" id="PTHR42264">
    <property type="entry name" value="EPHRIN_REC_LIKE DOMAIN-CONTAINING PROTEIN"/>
    <property type="match status" value="1"/>
</dbReference>
<feature type="region of interest" description="Disordered" evidence="1">
    <location>
        <begin position="629"/>
        <end position="649"/>
    </location>
</feature>
<feature type="region of interest" description="Disordered" evidence="1">
    <location>
        <begin position="421"/>
        <end position="442"/>
    </location>
</feature>
<evidence type="ECO:0000256" key="2">
    <source>
        <dbReference type="SAM" id="SignalP"/>
    </source>
</evidence>
<proteinExistence type="predicted"/>
<evidence type="ECO:0000313" key="3">
    <source>
        <dbReference type="EMBL" id="OEU11460.1"/>
    </source>
</evidence>
<feature type="chain" id="PRO_5009192450" evidence="2">
    <location>
        <begin position="20"/>
        <end position="649"/>
    </location>
</feature>
<gene>
    <name evidence="3" type="ORF">FRACYDRAFT_245233</name>
</gene>
<evidence type="ECO:0000313" key="4">
    <source>
        <dbReference type="Proteomes" id="UP000095751"/>
    </source>
</evidence>
<dbReference type="Proteomes" id="UP000095751">
    <property type="component" value="Unassembled WGS sequence"/>
</dbReference>
<dbReference type="AlphaFoldDB" id="A0A1E7EZL3"/>
<feature type="signal peptide" evidence="2">
    <location>
        <begin position="1"/>
        <end position="19"/>
    </location>
</feature>
<dbReference type="OrthoDB" id="48161at2759"/>
<keyword evidence="2" id="KW-0732">Signal</keyword>
<name>A0A1E7EZL3_9STRA</name>